<reference evidence="1 2" key="1">
    <citation type="submission" date="2017-08" db="EMBL/GenBank/DDBJ databases">
        <title>Draft Genome Sequence of Pseudomonas moraviensis TYU6, isolated from Taxus cuspidata by using PacBio Single-Molecule Real-Time Technology.</title>
        <authorList>
            <person name="Baek K.-H."/>
            <person name="Mishra A.K."/>
        </authorList>
    </citation>
    <scope>NUCLEOTIDE SEQUENCE [LARGE SCALE GENOMIC DNA]</scope>
    <source>
        <strain evidence="1 2">TYU6</strain>
    </source>
</reference>
<dbReference type="EMBL" id="NRST01000001">
    <property type="protein sequence ID" value="PAW58621.1"/>
    <property type="molecule type" value="Genomic_DNA"/>
</dbReference>
<dbReference type="RefSeq" id="WP_095669000.1">
    <property type="nucleotide sequence ID" value="NZ_NRSS01000003.1"/>
</dbReference>
<organism evidence="1 2">
    <name type="scientific">Pseudomonas moraviensis</name>
    <dbReference type="NCBI Taxonomy" id="321662"/>
    <lineage>
        <taxon>Bacteria</taxon>
        <taxon>Pseudomonadati</taxon>
        <taxon>Pseudomonadota</taxon>
        <taxon>Gammaproteobacteria</taxon>
        <taxon>Pseudomonadales</taxon>
        <taxon>Pseudomonadaceae</taxon>
        <taxon>Pseudomonas</taxon>
    </lineage>
</organism>
<dbReference type="Proteomes" id="UP000217830">
    <property type="component" value="Unassembled WGS sequence"/>
</dbReference>
<protein>
    <submittedName>
        <fullName evidence="1">Uncharacterized protein</fullName>
    </submittedName>
</protein>
<proteinExistence type="predicted"/>
<evidence type="ECO:0000313" key="2">
    <source>
        <dbReference type="Proteomes" id="UP000217830"/>
    </source>
</evidence>
<keyword evidence="2" id="KW-1185">Reference proteome</keyword>
<comment type="caution">
    <text evidence="1">The sequence shown here is derived from an EMBL/GenBank/DDBJ whole genome shotgun (WGS) entry which is preliminary data.</text>
</comment>
<evidence type="ECO:0000313" key="1">
    <source>
        <dbReference type="EMBL" id="PAW58621.1"/>
    </source>
</evidence>
<gene>
    <name evidence="1" type="ORF">CKQ80_26050</name>
</gene>
<name>A0A2A2PTS8_9PSED</name>
<sequence>MNIDISATAAPHGWVVSLDDCRVYFNQLQEAQAFVSRLQARIDAPHPWPHATEHQIFTPPAPARTVKAVAG</sequence>
<accession>A0A2A2PTS8</accession>
<dbReference type="AlphaFoldDB" id="A0A2A2PTS8"/>